<sequence>MPDQILFKPGNPDDKPVKQQLLEAEARSWIRRGYRTTERLEALKALLREKKRPESNISTLVEEMRRQWLRRGEWLS</sequence>
<dbReference type="EMBL" id="LAZR01000024">
    <property type="protein sequence ID" value="KKO04013.1"/>
    <property type="molecule type" value="Genomic_DNA"/>
</dbReference>
<gene>
    <name evidence="1" type="ORF">LCGC14_0089070</name>
</gene>
<name>A0A0F9VVM3_9ZZZZ</name>
<evidence type="ECO:0000313" key="1">
    <source>
        <dbReference type="EMBL" id="KKO04013.1"/>
    </source>
</evidence>
<organism evidence="1">
    <name type="scientific">marine sediment metagenome</name>
    <dbReference type="NCBI Taxonomy" id="412755"/>
    <lineage>
        <taxon>unclassified sequences</taxon>
        <taxon>metagenomes</taxon>
        <taxon>ecological metagenomes</taxon>
    </lineage>
</organism>
<comment type="caution">
    <text evidence="1">The sequence shown here is derived from an EMBL/GenBank/DDBJ whole genome shotgun (WGS) entry which is preliminary data.</text>
</comment>
<dbReference type="AlphaFoldDB" id="A0A0F9VVM3"/>
<evidence type="ECO:0008006" key="2">
    <source>
        <dbReference type="Google" id="ProtNLM"/>
    </source>
</evidence>
<proteinExistence type="predicted"/>
<protein>
    <recommendedName>
        <fullName evidence="2">Regulatory protein RecX</fullName>
    </recommendedName>
</protein>
<reference evidence="1" key="1">
    <citation type="journal article" date="2015" name="Nature">
        <title>Complex archaea that bridge the gap between prokaryotes and eukaryotes.</title>
        <authorList>
            <person name="Spang A."/>
            <person name="Saw J.H."/>
            <person name="Jorgensen S.L."/>
            <person name="Zaremba-Niedzwiedzka K."/>
            <person name="Martijn J."/>
            <person name="Lind A.E."/>
            <person name="van Eijk R."/>
            <person name="Schleper C."/>
            <person name="Guy L."/>
            <person name="Ettema T.J."/>
        </authorList>
    </citation>
    <scope>NUCLEOTIDE SEQUENCE</scope>
</reference>
<accession>A0A0F9VVM3</accession>